<keyword evidence="2 8" id="KW-0808">Transferase</keyword>
<keyword evidence="7 8" id="KW-0684">Rhamnose metabolism</keyword>
<protein>
    <recommendedName>
        <fullName evidence="8 9">Rhamnulokinase</fullName>
        <shortName evidence="8">RhaB</shortName>
        <ecNumber evidence="8 9">2.7.1.5</ecNumber>
    </recommendedName>
    <alternativeName>
        <fullName evidence="8">ATP:L-rhamnulose phosphotransferase</fullName>
    </alternativeName>
    <alternativeName>
        <fullName evidence="8">L-rhamnulose 1-kinase</fullName>
    </alternativeName>
    <alternativeName>
        <fullName evidence="8">Rhamnulose kinase</fullName>
    </alternativeName>
</protein>
<feature type="binding site" evidence="8">
    <location>
        <begin position="10"/>
        <end position="14"/>
    </location>
    <ligand>
        <name>ATP</name>
        <dbReference type="ChEBI" id="CHEBI:30616"/>
    </ligand>
</feature>
<comment type="function">
    <text evidence="8">Involved in the catabolism of L-rhamnose (6-deoxy-L-mannose). Catalyzes the transfer of the gamma-phosphate group from ATP to the 1-hydroxyl group of L-rhamnulose to yield L-rhamnulose 1-phosphate.</text>
</comment>
<dbReference type="EMBL" id="ACWF01000087">
    <property type="protein sequence ID" value="EHL78198.1"/>
    <property type="molecule type" value="Genomic_DNA"/>
</dbReference>
<dbReference type="Proteomes" id="UP000011747">
    <property type="component" value="Unassembled WGS sequence"/>
</dbReference>
<keyword evidence="13" id="KW-1185">Reference proteome</keyword>
<accession>G9QKX8</accession>
<organism evidence="12 13">
    <name type="scientific">Bacillus smithii 7_3_47FAA</name>
    <dbReference type="NCBI Taxonomy" id="665952"/>
    <lineage>
        <taxon>Bacteria</taxon>
        <taxon>Bacillati</taxon>
        <taxon>Bacillota</taxon>
        <taxon>Bacilli</taxon>
        <taxon>Bacillales</taxon>
        <taxon>Bacillaceae</taxon>
        <taxon>Bacillus</taxon>
    </lineage>
</organism>
<dbReference type="InterPro" id="IPR043129">
    <property type="entry name" value="ATPase_NBD"/>
</dbReference>
<dbReference type="AlphaFoldDB" id="G9QKX8"/>
<dbReference type="InterPro" id="IPR013449">
    <property type="entry name" value="Rhamnulokinase"/>
</dbReference>
<dbReference type="InterPro" id="IPR018484">
    <property type="entry name" value="FGGY_N"/>
</dbReference>
<dbReference type="GO" id="GO:0005829">
    <property type="term" value="C:cytosol"/>
    <property type="evidence" value="ECO:0007669"/>
    <property type="project" value="TreeGrafter"/>
</dbReference>
<dbReference type="RefSeq" id="WP_003354001.1">
    <property type="nucleotide sequence ID" value="NZ_JH414751.1"/>
</dbReference>
<keyword evidence="6 8" id="KW-1015">Disulfide bond</keyword>
<dbReference type="PANTHER" id="PTHR10196">
    <property type="entry name" value="SUGAR KINASE"/>
    <property type="match status" value="1"/>
</dbReference>
<dbReference type="GO" id="GO:0006071">
    <property type="term" value="P:glycerol metabolic process"/>
    <property type="evidence" value="ECO:0007669"/>
    <property type="project" value="TreeGrafter"/>
</dbReference>
<feature type="binding site" evidence="8">
    <location>
        <position position="78"/>
    </location>
    <ligand>
        <name>substrate</name>
    </ligand>
</feature>
<keyword evidence="5 8" id="KW-0067">ATP-binding</keyword>
<gene>
    <name evidence="8" type="primary">rhaB</name>
    <name evidence="12" type="ORF">HMPREF1015_01817</name>
</gene>
<comment type="cofactor">
    <cofactor evidence="8">
        <name>Mg(2+)</name>
        <dbReference type="ChEBI" id="CHEBI:18420"/>
    </cofactor>
</comment>
<dbReference type="InterPro" id="IPR000577">
    <property type="entry name" value="Carb_kinase_FGGY"/>
</dbReference>
<evidence type="ECO:0000313" key="13">
    <source>
        <dbReference type="Proteomes" id="UP000011747"/>
    </source>
</evidence>
<evidence type="ECO:0000256" key="7">
    <source>
        <dbReference type="ARBA" id="ARBA00023308"/>
    </source>
</evidence>
<evidence type="ECO:0000256" key="1">
    <source>
        <dbReference type="ARBA" id="ARBA00009156"/>
    </source>
</evidence>
<evidence type="ECO:0000256" key="6">
    <source>
        <dbReference type="ARBA" id="ARBA00023157"/>
    </source>
</evidence>
<dbReference type="EC" id="2.7.1.5" evidence="8 9"/>
<feature type="binding site" evidence="8">
    <location>
        <position position="400"/>
    </location>
    <ligand>
        <name>ATP</name>
        <dbReference type="ChEBI" id="CHEBI:30616"/>
    </ligand>
</feature>
<dbReference type="PANTHER" id="PTHR10196:SF93">
    <property type="entry name" value="L-RHAMNULOKINASE"/>
    <property type="match status" value="1"/>
</dbReference>
<evidence type="ECO:0000256" key="2">
    <source>
        <dbReference type="ARBA" id="ARBA00022679"/>
    </source>
</evidence>
<evidence type="ECO:0000256" key="5">
    <source>
        <dbReference type="ARBA" id="ARBA00022840"/>
    </source>
</evidence>
<evidence type="ECO:0000256" key="9">
    <source>
        <dbReference type="NCBIfam" id="TIGR02627"/>
    </source>
</evidence>
<comment type="caution">
    <text evidence="8">Lacks conserved residue(s) required for the propagation of feature annotation.</text>
</comment>
<feature type="binding site" evidence="8">
    <location>
        <begin position="233"/>
        <end position="235"/>
    </location>
    <ligand>
        <name>substrate</name>
    </ligand>
</feature>
<evidence type="ECO:0000256" key="3">
    <source>
        <dbReference type="ARBA" id="ARBA00022741"/>
    </source>
</evidence>
<keyword evidence="4 8" id="KW-0418">Kinase</keyword>
<dbReference type="Pfam" id="PF00370">
    <property type="entry name" value="FGGY_N"/>
    <property type="match status" value="1"/>
</dbReference>
<keyword evidence="8" id="KW-0460">Magnesium</keyword>
<dbReference type="PIRSF" id="PIRSF000538">
    <property type="entry name" value="GlpK"/>
    <property type="match status" value="1"/>
</dbReference>
<dbReference type="Pfam" id="PF02782">
    <property type="entry name" value="FGGY_C"/>
    <property type="match status" value="1"/>
</dbReference>
<evidence type="ECO:0000256" key="8">
    <source>
        <dbReference type="HAMAP-Rule" id="MF_01535"/>
    </source>
</evidence>
<evidence type="ECO:0000313" key="12">
    <source>
        <dbReference type="EMBL" id="EHL78198.1"/>
    </source>
</evidence>
<comment type="similarity">
    <text evidence="1">Belongs to the FGGY kinase family.</text>
</comment>
<comment type="caution">
    <text evidence="12">The sequence shown here is derived from an EMBL/GenBank/DDBJ whole genome shotgun (WGS) entry which is preliminary data.</text>
</comment>
<dbReference type="HAMAP" id="MF_01535">
    <property type="entry name" value="Rhamnulokinase"/>
    <property type="match status" value="1"/>
</dbReference>
<feature type="domain" description="Carbohydrate kinase FGGY N-terminal" evidence="10">
    <location>
        <begin position="3"/>
        <end position="241"/>
    </location>
</feature>
<dbReference type="HOGENOM" id="CLU_039395_0_1_9"/>
<comment type="pathway">
    <text evidence="8">Carbohydrate degradation; L-rhamnose degradation; glycerone phosphate from L-rhamnose: step 2/3.</text>
</comment>
<dbReference type="UniPathway" id="UPA00541">
    <property type="reaction ID" value="UER00602"/>
</dbReference>
<evidence type="ECO:0000256" key="4">
    <source>
        <dbReference type="ARBA" id="ARBA00022777"/>
    </source>
</evidence>
<feature type="binding site" evidence="8">
    <location>
        <position position="301"/>
    </location>
    <ligand>
        <name>ATP</name>
        <dbReference type="ChEBI" id="CHEBI:30616"/>
    </ligand>
</feature>
<keyword evidence="3 8" id="KW-0547">Nucleotide-binding</keyword>
<comment type="similarity">
    <text evidence="8">Belongs to the rhamnulokinase family.</text>
</comment>
<proteinExistence type="inferred from homology"/>
<feature type="domain" description="Carbohydrate kinase FGGY C-terminal" evidence="11">
    <location>
        <begin position="250"/>
        <end position="438"/>
    </location>
</feature>
<dbReference type="GO" id="GO:0019301">
    <property type="term" value="P:rhamnose catabolic process"/>
    <property type="evidence" value="ECO:0007669"/>
    <property type="project" value="UniProtKB-UniRule"/>
</dbReference>
<evidence type="ECO:0000259" key="11">
    <source>
        <dbReference type="Pfam" id="PF02782"/>
    </source>
</evidence>
<dbReference type="NCBIfam" id="TIGR02627">
    <property type="entry name" value="rhamnulo_kin"/>
    <property type="match status" value="1"/>
</dbReference>
<dbReference type="Gene3D" id="3.30.420.40">
    <property type="match status" value="2"/>
</dbReference>
<feature type="active site" description="Proton acceptor" evidence="8">
    <location>
        <position position="234"/>
    </location>
</feature>
<reference evidence="12 13" key="1">
    <citation type="submission" date="2011-09" db="EMBL/GenBank/DDBJ databases">
        <title>The Genome Sequence of Bacillus smithii 7_3_47FAA.</title>
        <authorList>
            <consortium name="The Broad Institute Genome Sequencing Platform"/>
            <person name="Earl A."/>
            <person name="Ward D."/>
            <person name="Feldgarden M."/>
            <person name="Gevers D."/>
            <person name="Daigneault M."/>
            <person name="Strauss J."/>
            <person name="Allen-Vercoe E."/>
            <person name="Young S.K."/>
            <person name="Zeng Q."/>
            <person name="Gargeya S."/>
            <person name="Fitzgerald M."/>
            <person name="Haas B."/>
            <person name="Abouelleil A."/>
            <person name="Alvarado L."/>
            <person name="Arachchi H.M."/>
            <person name="Berlin A."/>
            <person name="Brown A."/>
            <person name="Chapman S.B."/>
            <person name="Chen Z."/>
            <person name="Dunbar C."/>
            <person name="Freedman E."/>
            <person name="Gearin G."/>
            <person name="Goldberg J."/>
            <person name="Griggs A."/>
            <person name="Gujja S."/>
            <person name="Heiman D."/>
            <person name="Howarth C."/>
            <person name="Larson L."/>
            <person name="Lui A."/>
            <person name="MacDonald P.J.P."/>
            <person name="Montmayeur A."/>
            <person name="Murphy C."/>
            <person name="Neiman D."/>
            <person name="Pearson M."/>
            <person name="Priest M."/>
            <person name="Roberts A."/>
            <person name="Saif S."/>
            <person name="Shea T."/>
            <person name="Shenoy N."/>
            <person name="Sisk P."/>
            <person name="Stolte C."/>
            <person name="Sykes S."/>
            <person name="Wortman J."/>
            <person name="Nusbaum C."/>
            <person name="Birren B."/>
        </authorList>
    </citation>
    <scope>NUCLEOTIDE SEQUENCE [LARGE SCALE GENOMIC DNA]</scope>
    <source>
        <strain evidence="12 13">7_3_47FAA</strain>
    </source>
</reference>
<dbReference type="GO" id="GO:0005524">
    <property type="term" value="F:ATP binding"/>
    <property type="evidence" value="ECO:0007669"/>
    <property type="project" value="UniProtKB-KW"/>
</dbReference>
<dbReference type="GO" id="GO:0008993">
    <property type="term" value="F:rhamnulokinase activity"/>
    <property type="evidence" value="ECO:0007669"/>
    <property type="project" value="UniProtKB-UniRule"/>
</dbReference>
<sequence length="490" mass="55670">MQYVAVDIGASSGRMVLGEIKNGILEMKEISRFANGFTNVGGTCYWDLDHLLDQILQGLEQVKSVGYDQCTLGIDTWAVDYVLLDDKGKRLRESISYRDGRTKNTIEKVAQLRSKKEIYQKTGIQFQPFNTIYQLFEDSKNELSKTNQILMIPDYLGYCLTGVAVTEETNGSTTQLLNIHNHQFDDELLEMISVKKEQFARLVEPGTLLGQLKKEWFPSYDLPNVQVITVASHDTASAIVGTPGFGENWAYLSSGTWSLLGIENEVPIINDQAFYKNYTNEWGVFKTIRFLKNIMGLWLIQEVRRNLPKNYTFPQFVEEAKKVKAFKQFVNFNHERFLNPDNMVEEIQNYCRETNQEVPLTPGELANCIYNNLAIIYAIAIDELEMITGKKIEQLHIVGGGSNNEWLNQITADLSGRTVFAGPSEATAIGNLIMQMIATGEVSDLETARKLVRHSFRIQTYHPNHVDRIAILNQYKEVVYDDYTSSATSL</sequence>
<dbReference type="PATRIC" id="fig|665952.3.peg.1688"/>
<dbReference type="SUPFAM" id="SSF53067">
    <property type="entry name" value="Actin-like ATPase domain"/>
    <property type="match status" value="2"/>
</dbReference>
<dbReference type="FunFam" id="3.30.420.40:FF:000064">
    <property type="entry name" value="Rhamnulokinase"/>
    <property type="match status" value="1"/>
</dbReference>
<evidence type="ECO:0000259" key="10">
    <source>
        <dbReference type="Pfam" id="PF00370"/>
    </source>
</evidence>
<dbReference type="InterPro" id="IPR018485">
    <property type="entry name" value="FGGY_C"/>
</dbReference>
<comment type="catalytic activity">
    <reaction evidence="8">
        <text>L-rhamnulose + ATP = L-rhamnulose 1-phosphate + ADP + H(+)</text>
        <dbReference type="Rhea" id="RHEA:20117"/>
        <dbReference type="ChEBI" id="CHEBI:15378"/>
        <dbReference type="ChEBI" id="CHEBI:17897"/>
        <dbReference type="ChEBI" id="CHEBI:30616"/>
        <dbReference type="ChEBI" id="CHEBI:58313"/>
        <dbReference type="ChEBI" id="CHEBI:456216"/>
        <dbReference type="EC" id="2.7.1.5"/>
    </reaction>
</comment>
<dbReference type="CDD" id="cd07771">
    <property type="entry name" value="ASKHA_NBD_FGGY_RhaB-like"/>
    <property type="match status" value="1"/>
</dbReference>
<feature type="disulfide bond" evidence="8">
    <location>
        <begin position="351"/>
        <end position="368"/>
    </location>
</feature>
<feature type="binding site" evidence="8">
    <location>
        <position position="256"/>
    </location>
    <ligand>
        <name>ATP</name>
        <dbReference type="ChEBI" id="CHEBI:30616"/>
    </ligand>
</feature>
<feature type="binding site" evidence="8">
    <location>
        <position position="293"/>
    </location>
    <ligand>
        <name>substrate</name>
    </ligand>
</feature>
<dbReference type="GO" id="GO:0004370">
    <property type="term" value="F:glycerol kinase activity"/>
    <property type="evidence" value="ECO:0007669"/>
    <property type="project" value="TreeGrafter"/>
</dbReference>
<name>G9QKX8_9BACI</name>